<reference evidence="3" key="1">
    <citation type="submission" date="2017-10" db="EMBL/GenBank/DDBJ databases">
        <authorList>
            <person name="Frank J."/>
        </authorList>
    </citation>
    <scope>NUCLEOTIDE SEQUENCE [LARGE SCALE GENOMIC DNA]</scope>
</reference>
<name>A0A2C9CD86_KUEST</name>
<evidence type="ECO:0000313" key="2">
    <source>
        <dbReference type="EMBL" id="SOH03548.1"/>
    </source>
</evidence>
<accession>A0A2C9CD86</accession>
<proteinExistence type="predicted"/>
<dbReference type="AlphaFoldDB" id="A0A2C9CD86"/>
<dbReference type="KEGG" id="kst:KSMBR1_1045"/>
<gene>
    <name evidence="2" type="ORF">KSMBR1_1045</name>
</gene>
<dbReference type="EMBL" id="LT934425">
    <property type="protein sequence ID" value="SOH03548.1"/>
    <property type="molecule type" value="Genomic_DNA"/>
</dbReference>
<protein>
    <submittedName>
        <fullName evidence="2">Uncharacterized protein</fullName>
    </submittedName>
</protein>
<dbReference type="Proteomes" id="UP000221734">
    <property type="component" value="Chromosome Kuenenia_stuttgartiensis_MBR1"/>
</dbReference>
<organism evidence="2 3">
    <name type="scientific">Kuenenia stuttgartiensis</name>
    <dbReference type="NCBI Taxonomy" id="174633"/>
    <lineage>
        <taxon>Bacteria</taxon>
        <taxon>Pseudomonadati</taxon>
        <taxon>Planctomycetota</taxon>
        <taxon>Candidatus Brocadiia</taxon>
        <taxon>Candidatus Brocadiales</taxon>
        <taxon>Candidatus Brocadiaceae</taxon>
        <taxon>Candidatus Kuenenia</taxon>
    </lineage>
</organism>
<keyword evidence="3" id="KW-1185">Reference proteome</keyword>
<evidence type="ECO:0000313" key="3">
    <source>
        <dbReference type="Proteomes" id="UP000221734"/>
    </source>
</evidence>
<sequence length="57" mass="6249">MVEYTKVGSKDDETVVNQCGRETGGEKPADDIKIAGEISPSGGMEKWERMSLDVVFQ</sequence>
<feature type="region of interest" description="Disordered" evidence="1">
    <location>
        <begin position="18"/>
        <end position="41"/>
    </location>
</feature>
<feature type="compositionally biased region" description="Basic and acidic residues" evidence="1">
    <location>
        <begin position="23"/>
        <end position="34"/>
    </location>
</feature>
<evidence type="ECO:0000256" key="1">
    <source>
        <dbReference type="SAM" id="MobiDB-lite"/>
    </source>
</evidence>